<dbReference type="AlphaFoldDB" id="A0A1S3HP15"/>
<dbReference type="GeneID" id="106156892"/>
<dbReference type="SUPFAM" id="SSF52777">
    <property type="entry name" value="CoA-dependent acyltransferases"/>
    <property type="match status" value="2"/>
</dbReference>
<dbReference type="Proteomes" id="UP000085678">
    <property type="component" value="Unplaced"/>
</dbReference>
<dbReference type="InterPro" id="IPR023213">
    <property type="entry name" value="CAT-like_dom_sf"/>
</dbReference>
<proteinExistence type="predicted"/>
<dbReference type="InterPro" id="IPR052058">
    <property type="entry name" value="Alcohol_O-acetyltransferase"/>
</dbReference>
<evidence type="ECO:0000313" key="2">
    <source>
        <dbReference type="RefSeq" id="XP_013387787.1"/>
    </source>
</evidence>
<name>A0A1S3HP15_LINAN</name>
<accession>A0A1S3HP15</accession>
<protein>
    <submittedName>
        <fullName evidence="2">Uncharacterized protein LOC106156892</fullName>
    </submittedName>
</protein>
<dbReference type="Gene3D" id="3.30.559.10">
    <property type="entry name" value="Chloramphenicol acetyltransferase-like domain"/>
    <property type="match status" value="1"/>
</dbReference>
<dbReference type="KEGG" id="lak:106156892"/>
<dbReference type="RefSeq" id="XP_013387787.1">
    <property type="nucleotide sequence ID" value="XM_013532333.1"/>
</dbReference>
<dbReference type="OMA" id="DITHETM"/>
<evidence type="ECO:0000313" key="1">
    <source>
        <dbReference type="Proteomes" id="UP000085678"/>
    </source>
</evidence>
<gene>
    <name evidence="2" type="primary">LOC106156892</name>
</gene>
<dbReference type="PANTHER" id="PTHR28037">
    <property type="entry name" value="ALCOHOL O-ACETYLTRANSFERASE 1-RELATED"/>
    <property type="match status" value="1"/>
</dbReference>
<dbReference type="OrthoDB" id="5956096at2759"/>
<dbReference type="Gene3D" id="3.30.559.30">
    <property type="entry name" value="Nonribosomal peptide synthetase, condensation domain"/>
    <property type="match status" value="1"/>
</dbReference>
<organism evidence="1 2">
    <name type="scientific">Lingula anatina</name>
    <name type="common">Brachiopod</name>
    <name type="synonym">Lingula unguis</name>
    <dbReference type="NCBI Taxonomy" id="7574"/>
    <lineage>
        <taxon>Eukaryota</taxon>
        <taxon>Metazoa</taxon>
        <taxon>Spiralia</taxon>
        <taxon>Lophotrochozoa</taxon>
        <taxon>Brachiopoda</taxon>
        <taxon>Linguliformea</taxon>
        <taxon>Lingulata</taxon>
        <taxon>Lingulida</taxon>
        <taxon>Linguloidea</taxon>
        <taxon>Lingulidae</taxon>
        <taxon>Lingula</taxon>
    </lineage>
</organism>
<dbReference type="InParanoid" id="A0A1S3HP15"/>
<dbReference type="PANTHER" id="PTHR28037:SF1">
    <property type="entry name" value="ALCOHOL O-ACETYLTRANSFERASE 1-RELATED"/>
    <property type="match status" value="1"/>
</dbReference>
<keyword evidence="1" id="KW-1185">Reference proteome</keyword>
<sequence>MFRWFWPRQEEPPEGALRKLGWGESLFIGFSKIFKGGHLKFTLFMKTKVDITHETMYKALVQAARRHPLLKSRISYKDGKYYYVPMLNWESNLELETTVSDDWQEASAKGFRRGFNDEIGPLWHAYLVEITRKGQQDDDSADAKHPETKSYALVLMFNHAIIDGKSAAVVLNDIVQSLNSIIDNVHNYSAEEELKVAPPLENALLPGVRPGIWDYVKIFKFLRQFLSAAKNPYTELYPARILREPDVDNDITKIIDFSVPIDPLLQRCRAEKVTIQAAVTAASCLAMLDLLRKKAPETERLPAPSSYVVDFRRFCEPVIEPQFMGFYAISNTMPPLNVTGSVTDSKAFWDIAREASAEIRRYISNPKEPIKTFRVMTQLLNFESLGKKMNEAKDTGLRNGEAFGISNIGDIEPLFPAGREGATVEATKVLWATNGAMFCSPFYHYLLSMRGFLVWSLNWYPNISTEEEAMAYAEKIQEALKSAVD</sequence>
<reference evidence="2" key="1">
    <citation type="submission" date="2025-08" db="UniProtKB">
        <authorList>
            <consortium name="RefSeq"/>
        </authorList>
    </citation>
    <scope>IDENTIFICATION</scope>
    <source>
        <tissue evidence="2">Gonads</tissue>
    </source>
</reference>